<feature type="domain" description="Nucleoside phosphorylase" evidence="1">
    <location>
        <begin position="46"/>
        <end position="179"/>
    </location>
</feature>
<protein>
    <submittedName>
        <fullName evidence="2">Purine nucleoside phosphorylase</fullName>
    </submittedName>
</protein>
<dbReference type="Pfam" id="PF01048">
    <property type="entry name" value="PNP_UDP_1"/>
    <property type="match status" value="1"/>
</dbReference>
<dbReference type="EMBL" id="AUSL01000001">
    <property type="protein sequence ID" value="EPZ70755.1"/>
    <property type="molecule type" value="Genomic_DNA"/>
</dbReference>
<dbReference type="InterPro" id="IPR035994">
    <property type="entry name" value="Nucleoside_phosphorylase_sf"/>
</dbReference>
<dbReference type="GO" id="GO:0003824">
    <property type="term" value="F:catalytic activity"/>
    <property type="evidence" value="ECO:0007669"/>
    <property type="project" value="InterPro"/>
</dbReference>
<reference evidence="2 3" key="1">
    <citation type="journal article" date="2013" name="Genome Announc.">
        <title>Multiple genome sequences of Helicobacter pylori strains of diverse disease and antibiotic resistance backgrounds from Malaysia.</title>
        <authorList>
            <person name="Rehvathy V."/>
            <person name="Tan M.H."/>
            <person name="Gunaletchumy S.P."/>
            <person name="Teh X."/>
            <person name="Wang S."/>
            <person name="Baybayan P."/>
            <person name="Singh S."/>
            <person name="Ashby M."/>
            <person name="Kaakoush N.O."/>
            <person name="Mitchell H.M."/>
            <person name="Croft L.J."/>
            <person name="Goh K.L."/>
            <person name="Loke M.F."/>
            <person name="Vadivelu J."/>
        </authorList>
    </citation>
    <scope>NUCLEOTIDE SEQUENCE [LARGE SCALE GENOMIC DNA]</scope>
    <source>
        <strain evidence="2 3">UM038</strain>
    </source>
</reference>
<comment type="caution">
    <text evidence="2">The sequence shown here is derived from an EMBL/GenBank/DDBJ whole genome shotgun (WGS) entry which is preliminary data.</text>
</comment>
<evidence type="ECO:0000259" key="1">
    <source>
        <dbReference type="Pfam" id="PF01048"/>
    </source>
</evidence>
<dbReference type="InterPro" id="IPR000845">
    <property type="entry name" value="Nucleoside_phosphorylase_d"/>
</dbReference>
<evidence type="ECO:0000313" key="2">
    <source>
        <dbReference type="EMBL" id="EPZ70755.1"/>
    </source>
</evidence>
<organism evidence="2 3">
    <name type="scientific">Helicobacter pylori UM038</name>
    <dbReference type="NCBI Taxonomy" id="1352343"/>
    <lineage>
        <taxon>Bacteria</taxon>
        <taxon>Pseudomonadati</taxon>
        <taxon>Campylobacterota</taxon>
        <taxon>Epsilonproteobacteria</taxon>
        <taxon>Campylobacterales</taxon>
        <taxon>Helicobacteraceae</taxon>
        <taxon>Helicobacter</taxon>
    </lineage>
</organism>
<proteinExistence type="predicted"/>
<name>A0AAV3JTU1_HELPX</name>
<gene>
    <name evidence="2" type="ORF">N199_00845</name>
</gene>
<sequence>MDAKKRIFMLLCAGRNETLKGAIPIGVGLIESTINLTRMCLKNPDTESLIFIGSAGSYSPEIELLSVFESVCGYQVEESFSHLNSYTPLDNFIQIETKEEALFKRVCVNSSNYIHTSEMFAKKMAQKGVLLENMEFFSVLSVARAFSLKAKGIFCVSNHAGLNAHKEFKENHAKVKQILEDTLKSL</sequence>
<dbReference type="AlphaFoldDB" id="A0AAV3JTU1"/>
<dbReference type="Proteomes" id="UP000015451">
    <property type="component" value="Unassembled WGS sequence"/>
</dbReference>
<evidence type="ECO:0000313" key="3">
    <source>
        <dbReference type="Proteomes" id="UP000015451"/>
    </source>
</evidence>
<dbReference type="GO" id="GO:0009116">
    <property type="term" value="P:nucleoside metabolic process"/>
    <property type="evidence" value="ECO:0007669"/>
    <property type="project" value="InterPro"/>
</dbReference>
<accession>A0AAV3JTU1</accession>
<dbReference type="SUPFAM" id="SSF53167">
    <property type="entry name" value="Purine and uridine phosphorylases"/>
    <property type="match status" value="1"/>
</dbReference>
<dbReference type="Gene3D" id="3.40.50.1580">
    <property type="entry name" value="Nucleoside phosphorylase domain"/>
    <property type="match status" value="1"/>
</dbReference>